<comment type="caution">
    <text evidence="2">The sequence shown here is derived from an EMBL/GenBank/DDBJ whole genome shotgun (WGS) entry which is preliminary data.</text>
</comment>
<dbReference type="Proteomes" id="UP000034588">
    <property type="component" value="Unassembled WGS sequence"/>
</dbReference>
<evidence type="ECO:0000313" key="3">
    <source>
        <dbReference type="Proteomes" id="UP000034588"/>
    </source>
</evidence>
<evidence type="ECO:0000313" key="2">
    <source>
        <dbReference type="EMBL" id="KKW11726.1"/>
    </source>
</evidence>
<dbReference type="AlphaFoldDB" id="A0A0G1VZ37"/>
<sequence length="125" mass="14129">MGTREGREKDRQPEVRPGEEVLQKGQRQEGLHEGLRTQEEAVSEMAKFKCKITTFKDGYRIKCKTHAGAKDLVDYMVDKKHVQNLHTLGWRLLPADTAASTILIHPEEIASKGYVKDVIQSIIDG</sequence>
<gene>
    <name evidence="2" type="ORF">UY48_C0013G0007</name>
</gene>
<dbReference type="EMBL" id="LCQD01000013">
    <property type="protein sequence ID" value="KKW11726.1"/>
    <property type="molecule type" value="Genomic_DNA"/>
</dbReference>
<feature type="region of interest" description="Disordered" evidence="1">
    <location>
        <begin position="1"/>
        <end position="35"/>
    </location>
</feature>
<name>A0A0G1VZ37_9BACT</name>
<proteinExistence type="predicted"/>
<organism evidence="2 3">
    <name type="scientific">Candidatus Gottesmanbacteria bacterium GW2011_GWB1_49_7</name>
    <dbReference type="NCBI Taxonomy" id="1618448"/>
    <lineage>
        <taxon>Bacteria</taxon>
        <taxon>Candidatus Gottesmaniibacteriota</taxon>
    </lineage>
</organism>
<protein>
    <submittedName>
        <fullName evidence="2">Uncharacterized protein</fullName>
    </submittedName>
</protein>
<evidence type="ECO:0000256" key="1">
    <source>
        <dbReference type="SAM" id="MobiDB-lite"/>
    </source>
</evidence>
<accession>A0A0G1VZ37</accession>
<reference evidence="2 3" key="1">
    <citation type="journal article" date="2015" name="Nature">
        <title>rRNA introns, odd ribosomes, and small enigmatic genomes across a large radiation of phyla.</title>
        <authorList>
            <person name="Brown C.T."/>
            <person name="Hug L.A."/>
            <person name="Thomas B.C."/>
            <person name="Sharon I."/>
            <person name="Castelle C.J."/>
            <person name="Singh A."/>
            <person name="Wilkins M.J."/>
            <person name="Williams K.H."/>
            <person name="Banfield J.F."/>
        </authorList>
    </citation>
    <scope>NUCLEOTIDE SEQUENCE [LARGE SCALE GENOMIC DNA]</scope>
</reference>